<protein>
    <submittedName>
        <fullName evidence="2">Mucin-19</fullName>
    </submittedName>
</protein>
<feature type="region of interest" description="Disordered" evidence="1">
    <location>
        <begin position="423"/>
        <end position="475"/>
    </location>
</feature>
<dbReference type="Proteomes" id="UP001219518">
    <property type="component" value="Unassembled WGS sequence"/>
</dbReference>
<keyword evidence="3" id="KW-1185">Reference proteome</keyword>
<reference evidence="2" key="1">
    <citation type="submission" date="2021-07" db="EMBL/GenBank/DDBJ databases">
        <authorList>
            <person name="Catto M.A."/>
            <person name="Jacobson A."/>
            <person name="Kennedy G."/>
            <person name="Labadie P."/>
            <person name="Hunt B.G."/>
            <person name="Srinivasan R."/>
        </authorList>
    </citation>
    <scope>NUCLEOTIDE SEQUENCE</scope>
    <source>
        <strain evidence="2">PL_HMW_Pooled</strain>
        <tissue evidence="2">Head</tissue>
    </source>
</reference>
<reference evidence="2" key="2">
    <citation type="journal article" date="2023" name="BMC Genomics">
        <title>Pest status, molecular evolution, and epigenetic factors derived from the genome assembly of Frankliniella fusca, a thysanopteran phytovirus vector.</title>
        <authorList>
            <person name="Catto M.A."/>
            <person name="Labadie P.E."/>
            <person name="Jacobson A.L."/>
            <person name="Kennedy G.G."/>
            <person name="Srinivasan R."/>
            <person name="Hunt B.G."/>
        </authorList>
    </citation>
    <scope>NUCLEOTIDE SEQUENCE</scope>
    <source>
        <strain evidence="2">PL_HMW_Pooled</strain>
    </source>
</reference>
<sequence length="790" mass="87890">MYGAGKWSFVTSGNCYCFLVTVIQCWNMYGLGSSRGANKRKFEYVEEVPITLRVSNLPNPFMKQSLLSMLRRSISPRPAIGDLGEVSDSFCPQSNSVIITVKDIAIADALVNKPISWYKKLLVIERVQLSAVKDKELKNKDDKNAKVMKKDDEILEMQPALAKEDMSMDQSVLNNNEGDDNNATAVKKKDDEILEVQSSIANEDMSTDQFISNYEVDETSYSRYVKISGIPPPFEKLLFLPFIELERRKANIDEFLQNAVVSCSVYDADDMSVTVEFLTHEQAQKFCELPIYFLKRHKLHCHQVKELSEASALVKVSGISFPFVKELFVPFLEAEIHDAKLVKDDETAIINCSEYDADKKSVILELLSAKLASDFCKLTPISFICDTLHLESYVASTPATSMVNNPSSSSTISVSTSMADKAGTSTGASASTASPSMSSTISAVTSRANKPGTSTGAASASQANNPGTTSTGTTASTSLTTLELSSAVRSDWSTHTQLVLLKFMIENRDLLLSTANRKKGEGFQNVMSGMKHFNLNYSENCVRRRMKALVSCPPPEAKTAVQEYIGEVPMGSSQIDELITAHPDNPKVKPVKLSLNKDKKMEAGFIVVLDDYNCKDNSNLFPGDSETCLIQAYIKLKPKFDDDKTRSSLVYSEMLEIMHKEGYTHLKVDDLSTRMGGLAKDFKFRYDSLLNRTGSGTSPTNWPHFDLLSQLYENSVIIEPQKIRSFGSSFANFSRDVRPFAPKKSDSPSKPTTSKFLNARHNERLEIQRGFLAEMKRQNDLNELRLQKDA</sequence>
<organism evidence="2 3">
    <name type="scientific">Frankliniella fusca</name>
    <dbReference type="NCBI Taxonomy" id="407009"/>
    <lineage>
        <taxon>Eukaryota</taxon>
        <taxon>Metazoa</taxon>
        <taxon>Ecdysozoa</taxon>
        <taxon>Arthropoda</taxon>
        <taxon>Hexapoda</taxon>
        <taxon>Insecta</taxon>
        <taxon>Pterygota</taxon>
        <taxon>Neoptera</taxon>
        <taxon>Paraneoptera</taxon>
        <taxon>Thysanoptera</taxon>
        <taxon>Terebrantia</taxon>
        <taxon>Thripoidea</taxon>
        <taxon>Thripidae</taxon>
        <taxon>Frankliniella</taxon>
    </lineage>
</organism>
<gene>
    <name evidence="2" type="ORF">KUF71_002354</name>
</gene>
<name>A0AAE1HMF7_9NEOP</name>
<evidence type="ECO:0000256" key="1">
    <source>
        <dbReference type="SAM" id="MobiDB-lite"/>
    </source>
</evidence>
<evidence type="ECO:0000313" key="2">
    <source>
        <dbReference type="EMBL" id="KAK3924024.1"/>
    </source>
</evidence>
<dbReference type="AlphaFoldDB" id="A0AAE1HMF7"/>
<evidence type="ECO:0000313" key="3">
    <source>
        <dbReference type="Proteomes" id="UP001219518"/>
    </source>
</evidence>
<feature type="region of interest" description="Disordered" evidence="1">
    <location>
        <begin position="740"/>
        <end position="759"/>
    </location>
</feature>
<accession>A0AAE1HMF7</accession>
<proteinExistence type="predicted"/>
<comment type="caution">
    <text evidence="2">The sequence shown here is derived from an EMBL/GenBank/DDBJ whole genome shotgun (WGS) entry which is preliminary data.</text>
</comment>
<dbReference type="EMBL" id="JAHWGI010001161">
    <property type="protein sequence ID" value="KAK3924024.1"/>
    <property type="molecule type" value="Genomic_DNA"/>
</dbReference>